<keyword evidence="1" id="KW-0812">Transmembrane</keyword>
<dbReference type="GeneID" id="8858847"/>
<dbReference type="AlphaFoldDB" id="D2VWJ7"/>
<evidence type="ECO:0000256" key="1">
    <source>
        <dbReference type="SAM" id="Phobius"/>
    </source>
</evidence>
<accession>D2VWJ7</accession>
<keyword evidence="3" id="KW-1185">Reference proteome</keyword>
<dbReference type="EMBL" id="GG738904">
    <property type="protein sequence ID" value="EFC38905.1"/>
    <property type="molecule type" value="Genomic_DNA"/>
</dbReference>
<organism evidence="3">
    <name type="scientific">Naegleria gruberi</name>
    <name type="common">Amoeba</name>
    <dbReference type="NCBI Taxonomy" id="5762"/>
    <lineage>
        <taxon>Eukaryota</taxon>
        <taxon>Discoba</taxon>
        <taxon>Heterolobosea</taxon>
        <taxon>Tetramitia</taxon>
        <taxon>Eutetramitia</taxon>
        <taxon>Vahlkampfiidae</taxon>
        <taxon>Naegleria</taxon>
    </lineage>
</organism>
<evidence type="ECO:0000313" key="2">
    <source>
        <dbReference type="EMBL" id="EFC38905.1"/>
    </source>
</evidence>
<dbReference type="Proteomes" id="UP000006671">
    <property type="component" value="Unassembled WGS sequence"/>
</dbReference>
<feature type="transmembrane region" description="Helical" evidence="1">
    <location>
        <begin position="290"/>
        <end position="311"/>
    </location>
</feature>
<keyword evidence="1" id="KW-1133">Transmembrane helix</keyword>
<reference evidence="2 3" key="1">
    <citation type="journal article" date="2010" name="Cell">
        <title>The genome of Naegleria gruberi illuminates early eukaryotic versatility.</title>
        <authorList>
            <person name="Fritz-Laylin L.K."/>
            <person name="Prochnik S.E."/>
            <person name="Ginger M.L."/>
            <person name="Dacks J.B."/>
            <person name="Carpenter M.L."/>
            <person name="Field M.C."/>
            <person name="Kuo A."/>
            <person name="Paredez A."/>
            <person name="Chapman J."/>
            <person name="Pham J."/>
            <person name="Shu S."/>
            <person name="Neupane R."/>
            <person name="Cipriano M."/>
            <person name="Mancuso J."/>
            <person name="Tu H."/>
            <person name="Salamov A."/>
            <person name="Lindquist E."/>
            <person name="Shapiro H."/>
            <person name="Lucas S."/>
            <person name="Grigoriev I.V."/>
            <person name="Cande W.Z."/>
            <person name="Fulton C."/>
            <person name="Rokhsar D.S."/>
            <person name="Dawson S.C."/>
        </authorList>
    </citation>
    <scope>NUCLEOTIDE SEQUENCE [LARGE SCALE GENOMIC DNA]</scope>
    <source>
        <strain evidence="2 3">NEG-M</strain>
    </source>
</reference>
<proteinExistence type="predicted"/>
<dbReference type="InParanoid" id="D2VWJ7"/>
<dbReference type="OrthoDB" id="10255752at2759"/>
<evidence type="ECO:0000313" key="3">
    <source>
        <dbReference type="Proteomes" id="UP000006671"/>
    </source>
</evidence>
<sequence>MKQDAIRHVFPDTSIDKVLKHTFFNDDFQIRFLQQRKEVSTVSISKGWNSNLDKDDPRVKETFMRETSVVVDKINAPAILGIKRVDLQVTESLVMESRDKCRVICDICLVGESPMKEFFEISAIFDFAQKSNDDNFQSVELTIDMKAEFKKLIWTVTDFVENALIKNENKLFCKWIEMAYDVIPCIIDSMDVEPTNVEESNKEEKKGFSLFKSKESKESKETKDTSKKSSSIAMSLKNLLKKKKKDGTQNEVEKKAQIFIKHVGYEELVKKSKEQHKEMFGVIAQKQENAYFVLFFTTVGIIIGLFLYYTFSSSSIKM</sequence>
<dbReference type="OMA" id="FCKWIEM"/>
<dbReference type="VEuPathDB" id="AmoebaDB:NAEGRDRAFT_52827"/>
<keyword evidence="1" id="KW-0472">Membrane</keyword>
<gene>
    <name evidence="2" type="ORF">NAEGRDRAFT_52827</name>
</gene>
<dbReference type="KEGG" id="ngr:NAEGRDRAFT_52827"/>
<protein>
    <submittedName>
        <fullName evidence="2">Predicted protein</fullName>
    </submittedName>
</protein>
<name>D2VWJ7_NAEGR</name>
<dbReference type="RefSeq" id="XP_002671649.1">
    <property type="nucleotide sequence ID" value="XM_002671603.1"/>
</dbReference>